<dbReference type="AlphaFoldDB" id="A0A1H2ECK5"/>
<evidence type="ECO:0000256" key="2">
    <source>
        <dbReference type="SAM" id="Phobius"/>
    </source>
</evidence>
<sequence length="455" mass="45774">MYLTSPAVTSPRFDTPPRRSRAQRRHRTAPPAIPFVGTVLAALMVSGSFGATLLVDSPAAAYEQGGVDQGETDDGFEQGGVGGGGDDATPPVAPPQQTAPSYNYNPGPGAIPAPPREAPYRPYSDPQAYNQPNYDTVYNPAPPRAYTLPRPVAPVRPIAPPPKTLRVGNFLVEEDQLKRDAPWLTDRQRVSINEWSAYGEAKIAQGLISVGVPEDEASRQAAATIIGVALGGTAGAVALGVPAAVTGGVGGALIGTGVGAAIGSAMVVPFPGANTGPGAAIGAAAGAAIGAAALGIPAAIVGGVAGGTAGGLLAHALGAGDPGANPRQPGLPGQPDPNRRAPQPPRPQPAPLPNPGANQFELHLPADQATKAGLPAVHYQVNVGGDVNAETTIGGQTYAANWTAEQAEAPYKALGGAADQVRTTVTDAAVDLSRHAEKAVPGLKVTFPQLTPKGA</sequence>
<protein>
    <submittedName>
        <fullName evidence="3">Uncharacterized protein</fullName>
    </submittedName>
</protein>
<accession>A0A1H2ECK5</accession>
<reference evidence="3 4" key="1">
    <citation type="submission" date="2016-10" db="EMBL/GenBank/DDBJ databases">
        <authorList>
            <person name="de Groot N.N."/>
        </authorList>
    </citation>
    <scope>NUCLEOTIDE SEQUENCE [LARGE SCALE GENOMIC DNA]</scope>
    <source>
        <strain evidence="3 4">DSM 44215</strain>
    </source>
</reference>
<keyword evidence="2" id="KW-0472">Membrane</keyword>
<dbReference type="Proteomes" id="UP000183180">
    <property type="component" value="Unassembled WGS sequence"/>
</dbReference>
<keyword evidence="2" id="KW-0812">Transmembrane</keyword>
<feature type="compositionally biased region" description="Gly residues" evidence="1">
    <location>
        <begin position="77"/>
        <end position="86"/>
    </location>
</feature>
<feature type="compositionally biased region" description="Basic residues" evidence="1">
    <location>
        <begin position="18"/>
        <end position="28"/>
    </location>
</feature>
<dbReference type="OrthoDB" id="4369583at2"/>
<organism evidence="3 4">
    <name type="scientific">Gordonia westfalica</name>
    <dbReference type="NCBI Taxonomy" id="158898"/>
    <lineage>
        <taxon>Bacteria</taxon>
        <taxon>Bacillati</taxon>
        <taxon>Actinomycetota</taxon>
        <taxon>Actinomycetes</taxon>
        <taxon>Mycobacteriales</taxon>
        <taxon>Gordoniaceae</taxon>
        <taxon>Gordonia</taxon>
    </lineage>
</organism>
<name>A0A1H2ECK5_9ACTN</name>
<feature type="region of interest" description="Disordered" evidence="1">
    <location>
        <begin position="319"/>
        <end position="359"/>
    </location>
</feature>
<feature type="transmembrane region" description="Helical" evidence="2">
    <location>
        <begin position="32"/>
        <end position="55"/>
    </location>
</feature>
<feature type="region of interest" description="Disordered" evidence="1">
    <location>
        <begin position="1"/>
        <end position="30"/>
    </location>
</feature>
<proteinExistence type="predicted"/>
<dbReference type="RefSeq" id="WP_074848384.1">
    <property type="nucleotide sequence ID" value="NC_005307.1"/>
</dbReference>
<dbReference type="STRING" id="158898.SAMN04488548_13075"/>
<evidence type="ECO:0000313" key="3">
    <source>
        <dbReference type="EMBL" id="SDT92862.1"/>
    </source>
</evidence>
<feature type="region of interest" description="Disordered" evidence="1">
    <location>
        <begin position="64"/>
        <end position="135"/>
    </location>
</feature>
<evidence type="ECO:0000256" key="1">
    <source>
        <dbReference type="SAM" id="MobiDB-lite"/>
    </source>
</evidence>
<feature type="compositionally biased region" description="Low complexity" evidence="1">
    <location>
        <begin position="87"/>
        <end position="100"/>
    </location>
</feature>
<feature type="compositionally biased region" description="Pro residues" evidence="1">
    <location>
        <begin position="342"/>
        <end position="354"/>
    </location>
</feature>
<evidence type="ECO:0000313" key="4">
    <source>
        <dbReference type="Proteomes" id="UP000183180"/>
    </source>
</evidence>
<dbReference type="EMBL" id="FNLM01000030">
    <property type="protein sequence ID" value="SDT92862.1"/>
    <property type="molecule type" value="Genomic_DNA"/>
</dbReference>
<gene>
    <name evidence="3" type="ORF">SAMN04488548_13075</name>
</gene>
<keyword evidence="2" id="KW-1133">Transmembrane helix</keyword>